<evidence type="ECO:0000313" key="2">
    <source>
        <dbReference type="EMBL" id="VDM75564.1"/>
    </source>
</evidence>
<keyword evidence="3" id="KW-1185">Reference proteome</keyword>
<feature type="region of interest" description="Disordered" evidence="1">
    <location>
        <begin position="252"/>
        <end position="283"/>
    </location>
</feature>
<gene>
    <name evidence="2" type="ORF">SVUK_LOCUS10562</name>
</gene>
<feature type="compositionally biased region" description="Basic and acidic residues" evidence="1">
    <location>
        <begin position="265"/>
        <end position="274"/>
    </location>
</feature>
<feature type="non-terminal residue" evidence="2">
    <location>
        <position position="308"/>
    </location>
</feature>
<evidence type="ECO:0000313" key="3">
    <source>
        <dbReference type="Proteomes" id="UP000270094"/>
    </source>
</evidence>
<organism evidence="2 3">
    <name type="scientific">Strongylus vulgaris</name>
    <name type="common">Blood worm</name>
    <dbReference type="NCBI Taxonomy" id="40348"/>
    <lineage>
        <taxon>Eukaryota</taxon>
        <taxon>Metazoa</taxon>
        <taxon>Ecdysozoa</taxon>
        <taxon>Nematoda</taxon>
        <taxon>Chromadorea</taxon>
        <taxon>Rhabditida</taxon>
        <taxon>Rhabditina</taxon>
        <taxon>Rhabditomorpha</taxon>
        <taxon>Strongyloidea</taxon>
        <taxon>Strongylidae</taxon>
        <taxon>Strongylus</taxon>
    </lineage>
</organism>
<reference evidence="2 3" key="1">
    <citation type="submission" date="2018-11" db="EMBL/GenBank/DDBJ databases">
        <authorList>
            <consortium name="Pathogen Informatics"/>
        </authorList>
    </citation>
    <scope>NUCLEOTIDE SEQUENCE [LARGE SCALE GENOMIC DNA]</scope>
</reference>
<dbReference type="EMBL" id="UYYB01095512">
    <property type="protein sequence ID" value="VDM75564.1"/>
    <property type="molecule type" value="Genomic_DNA"/>
</dbReference>
<name>A0A3P7JC13_STRVU</name>
<dbReference type="AlphaFoldDB" id="A0A3P7JC13"/>
<evidence type="ECO:0000256" key="1">
    <source>
        <dbReference type="SAM" id="MobiDB-lite"/>
    </source>
</evidence>
<proteinExistence type="predicted"/>
<sequence length="308" mass="34123">MAVHSQGRGVAALNPGDAPKWCCVVVHCSNSLCRTVQRGQHIQLDARRRVTQGRSNCVKSSITLQRKPEMSLVTIKRSDDDKSILFNVEKDVKPLVSGPVIKIDEEAESKPSTINEECGPPDSGTVLFATDLMDCKPSNIVSEEKVIFPRNYSSLPTRKRITSMPSSTNSRKLVLLAPCTSRAIRIPSVPMPFLAQREQPIVLVGCDVQKNLSVTPMQLVPIRVRQPLRFTVASDATPQFVCFSTPSSSVPIQLVPPSNPPSTEEPPKNDETSKPKFPGRRYMSKRGSRSVMCYEIPGTRWSYIFAME</sequence>
<accession>A0A3P7JC13</accession>
<dbReference type="Proteomes" id="UP000270094">
    <property type="component" value="Unassembled WGS sequence"/>
</dbReference>
<protein>
    <submittedName>
        <fullName evidence="2">Uncharacterized protein</fullName>
    </submittedName>
</protein>